<reference evidence="2 4" key="2">
    <citation type="submission" date="2019-03" db="EMBL/GenBank/DDBJ databases">
        <authorList>
            <person name="He R.-H."/>
        </authorList>
    </citation>
    <scope>NUCLEOTIDE SEQUENCE [LARGE SCALE GENOMIC DNA]</scope>
    <source>
        <strain evidence="2 4">DSM 19624</strain>
    </source>
</reference>
<reference evidence="1 3" key="1">
    <citation type="submission" date="2018-10" db="EMBL/GenBank/DDBJ databases">
        <title>Genomic Encyclopedia of Archaeal and Bacterial Type Strains, Phase II (KMG-II): from individual species to whole genera.</title>
        <authorList>
            <person name="Goeker M."/>
        </authorList>
    </citation>
    <scope>NUCLEOTIDE SEQUENCE [LARGE SCALE GENOMIC DNA]</scope>
    <source>
        <strain evidence="1 3">DSM 19624</strain>
    </source>
</reference>
<proteinExistence type="predicted"/>
<accession>A0A497Y4P2</accession>
<evidence type="ECO:0000313" key="3">
    <source>
        <dbReference type="Proteomes" id="UP000273898"/>
    </source>
</evidence>
<dbReference type="Pfam" id="PF09655">
    <property type="entry name" value="Nitr_red_assoc"/>
    <property type="match status" value="1"/>
</dbReference>
<gene>
    <name evidence="1" type="ORF">BCL90_3384</name>
    <name evidence="2" type="ORF">E3V97_18425</name>
</gene>
<dbReference type="Proteomes" id="UP000297429">
    <property type="component" value="Unassembled WGS sequence"/>
</dbReference>
<dbReference type="EMBL" id="SOPX01000003">
    <property type="protein sequence ID" value="TFB30350.1"/>
    <property type="molecule type" value="Genomic_DNA"/>
</dbReference>
<dbReference type="Proteomes" id="UP000273898">
    <property type="component" value="Unassembled WGS sequence"/>
</dbReference>
<evidence type="ECO:0000313" key="1">
    <source>
        <dbReference type="EMBL" id="RLJ75038.1"/>
    </source>
</evidence>
<dbReference type="EMBL" id="RCCK01000012">
    <property type="protein sequence ID" value="RLJ75038.1"/>
    <property type="molecule type" value="Genomic_DNA"/>
</dbReference>
<evidence type="ECO:0000313" key="4">
    <source>
        <dbReference type="Proteomes" id="UP000297429"/>
    </source>
</evidence>
<protein>
    <submittedName>
        <fullName evidence="2">Nitrate reductase associated protein</fullName>
    </submittedName>
</protein>
<dbReference type="InterPro" id="IPR013481">
    <property type="entry name" value="NarM"/>
</dbReference>
<keyword evidence="4" id="KW-1185">Reference proteome</keyword>
<dbReference type="NCBIfam" id="TIGR02664">
    <property type="entry name" value="nitr_red_assoc"/>
    <property type="match status" value="1"/>
</dbReference>
<dbReference type="OrthoDB" id="7263223at2"/>
<evidence type="ECO:0000313" key="2">
    <source>
        <dbReference type="EMBL" id="TFB30350.1"/>
    </source>
</evidence>
<name>A0A497Y4P2_9SPHI</name>
<comment type="caution">
    <text evidence="1">The sequence shown here is derived from an EMBL/GenBank/DDBJ whole genome shotgun (WGS) entry which is preliminary data.</text>
</comment>
<organism evidence="1 3">
    <name type="scientific">Pedobacter alluvionis</name>
    <dbReference type="NCBI Taxonomy" id="475253"/>
    <lineage>
        <taxon>Bacteria</taxon>
        <taxon>Pseudomonadati</taxon>
        <taxon>Bacteroidota</taxon>
        <taxon>Sphingobacteriia</taxon>
        <taxon>Sphingobacteriales</taxon>
        <taxon>Sphingobacteriaceae</taxon>
        <taxon>Pedobacter</taxon>
    </lineage>
</organism>
<dbReference type="AlphaFoldDB" id="A0A497Y4P2"/>
<sequence length="167" mass="19429">MKIKLTPSEFKNLKGIEYFKFEEDFIEENVRCIPMIVRFKMDAAGIKLKLAEWSKFLPTERVQLASLPISTQQQTDKYHQFLIGLITKYTGNQATTLAIEPLPDWGNLHQIPAMLKEKLAEFQLHLSINQWRKLTNIQRFALLKLCRPGHENKNFSKAIIEFGLLNP</sequence>